<dbReference type="CDD" id="cd07377">
    <property type="entry name" value="WHTH_GntR"/>
    <property type="match status" value="1"/>
</dbReference>
<organism evidence="5 6">
    <name type="scientific">Pricia mediterranea</name>
    <dbReference type="NCBI Taxonomy" id="3076079"/>
    <lineage>
        <taxon>Bacteria</taxon>
        <taxon>Pseudomonadati</taxon>
        <taxon>Bacteroidota</taxon>
        <taxon>Flavobacteriia</taxon>
        <taxon>Flavobacteriales</taxon>
        <taxon>Flavobacteriaceae</taxon>
        <taxon>Pricia</taxon>
    </lineage>
</organism>
<keyword evidence="3" id="KW-0804">Transcription</keyword>
<protein>
    <submittedName>
        <fullName evidence="5">FCD domain-containing protein</fullName>
    </submittedName>
</protein>
<reference evidence="5 6" key="1">
    <citation type="submission" date="2023-09" db="EMBL/GenBank/DDBJ databases">
        <title>Novel taxa isolated from Blanes Bay.</title>
        <authorList>
            <person name="Rey-Velasco X."/>
            <person name="Lucena T."/>
        </authorList>
    </citation>
    <scope>NUCLEOTIDE SEQUENCE [LARGE SCALE GENOMIC DNA]</scope>
    <source>
        <strain evidence="5 6">S334</strain>
    </source>
</reference>
<evidence type="ECO:0000256" key="1">
    <source>
        <dbReference type="ARBA" id="ARBA00023015"/>
    </source>
</evidence>
<dbReference type="PANTHER" id="PTHR43537">
    <property type="entry name" value="TRANSCRIPTIONAL REGULATOR, GNTR FAMILY"/>
    <property type="match status" value="1"/>
</dbReference>
<name>A0ABU3L878_9FLAO</name>
<dbReference type="PANTHER" id="PTHR43537:SF5">
    <property type="entry name" value="UXU OPERON TRANSCRIPTIONAL REGULATOR"/>
    <property type="match status" value="1"/>
</dbReference>
<evidence type="ECO:0000313" key="5">
    <source>
        <dbReference type="EMBL" id="MDT7829890.1"/>
    </source>
</evidence>
<dbReference type="Gene3D" id="1.10.10.10">
    <property type="entry name" value="Winged helix-like DNA-binding domain superfamily/Winged helix DNA-binding domain"/>
    <property type="match status" value="1"/>
</dbReference>
<evidence type="ECO:0000256" key="3">
    <source>
        <dbReference type="ARBA" id="ARBA00023163"/>
    </source>
</evidence>
<keyword evidence="1" id="KW-0805">Transcription regulation</keyword>
<dbReference type="InterPro" id="IPR008920">
    <property type="entry name" value="TF_FadR/GntR_C"/>
</dbReference>
<dbReference type="InterPro" id="IPR011711">
    <property type="entry name" value="GntR_C"/>
</dbReference>
<dbReference type="InterPro" id="IPR036388">
    <property type="entry name" value="WH-like_DNA-bd_sf"/>
</dbReference>
<dbReference type="Pfam" id="PF07729">
    <property type="entry name" value="FCD"/>
    <property type="match status" value="1"/>
</dbReference>
<gene>
    <name evidence="5" type="ORF">RQM65_14545</name>
</gene>
<dbReference type="PROSITE" id="PS50949">
    <property type="entry name" value="HTH_GNTR"/>
    <property type="match status" value="1"/>
</dbReference>
<feature type="domain" description="HTH gntR-type" evidence="4">
    <location>
        <begin position="13"/>
        <end position="81"/>
    </location>
</feature>
<dbReference type="SMART" id="SM00345">
    <property type="entry name" value="HTH_GNTR"/>
    <property type="match status" value="1"/>
</dbReference>
<dbReference type="RefSeq" id="WP_314016146.1">
    <property type="nucleotide sequence ID" value="NZ_JAVTTP010000001.1"/>
</dbReference>
<dbReference type="Proteomes" id="UP001250656">
    <property type="component" value="Unassembled WGS sequence"/>
</dbReference>
<dbReference type="InterPro" id="IPR036390">
    <property type="entry name" value="WH_DNA-bd_sf"/>
</dbReference>
<sequence>MKTLKKLKPVDTGSLVDKVEVRLLSFFKDNNLKPGDAIPKELEFAESLGVSRTVVREALLRLRTLGLIDSRKHKGMTLKHPDIINNFARILDPTLLGENTLKQLFELRLILEMGMADFLFEHKTKKDMDELEEIVAAEEATDSGKIRFTLDKEVAFHGKLYQMSNNTTLQKFQDLLLPVFNYVYQEDTKSTDLDDYHFSGGRFVSHRMLFQNLKVGTPDTFRNAMRRHLEPHFDHTFSKKESKKKGLG</sequence>
<dbReference type="PRINTS" id="PR00035">
    <property type="entry name" value="HTHGNTR"/>
</dbReference>
<evidence type="ECO:0000259" key="4">
    <source>
        <dbReference type="PROSITE" id="PS50949"/>
    </source>
</evidence>
<accession>A0ABU3L878</accession>
<dbReference type="EMBL" id="JAVTTP010000001">
    <property type="protein sequence ID" value="MDT7829890.1"/>
    <property type="molecule type" value="Genomic_DNA"/>
</dbReference>
<dbReference type="Pfam" id="PF00392">
    <property type="entry name" value="GntR"/>
    <property type="match status" value="1"/>
</dbReference>
<comment type="caution">
    <text evidence="5">The sequence shown here is derived from an EMBL/GenBank/DDBJ whole genome shotgun (WGS) entry which is preliminary data.</text>
</comment>
<keyword evidence="2" id="KW-0238">DNA-binding</keyword>
<dbReference type="Gene3D" id="1.20.120.530">
    <property type="entry name" value="GntR ligand-binding domain-like"/>
    <property type="match status" value="1"/>
</dbReference>
<evidence type="ECO:0000313" key="6">
    <source>
        <dbReference type="Proteomes" id="UP001250656"/>
    </source>
</evidence>
<proteinExistence type="predicted"/>
<dbReference type="InterPro" id="IPR000524">
    <property type="entry name" value="Tscrpt_reg_HTH_GntR"/>
</dbReference>
<dbReference type="SMART" id="SM00895">
    <property type="entry name" value="FCD"/>
    <property type="match status" value="1"/>
</dbReference>
<dbReference type="SUPFAM" id="SSF46785">
    <property type="entry name" value="Winged helix' DNA-binding domain"/>
    <property type="match status" value="1"/>
</dbReference>
<evidence type="ECO:0000256" key="2">
    <source>
        <dbReference type="ARBA" id="ARBA00023125"/>
    </source>
</evidence>
<dbReference type="SUPFAM" id="SSF48008">
    <property type="entry name" value="GntR ligand-binding domain-like"/>
    <property type="match status" value="1"/>
</dbReference>
<keyword evidence="6" id="KW-1185">Reference proteome</keyword>